<dbReference type="AlphaFoldDB" id="A0A401PZP7"/>
<comment type="similarity">
    <text evidence="1">Belongs to the peptidase C2 family.</text>
</comment>
<dbReference type="InterPro" id="IPR000169">
    <property type="entry name" value="Pept_cys_AS"/>
</dbReference>
<dbReference type="PANTHER" id="PTHR10183:SF433">
    <property type="entry name" value="CALPAIN-A-RELATED"/>
    <property type="match status" value="1"/>
</dbReference>
<evidence type="ECO:0000256" key="2">
    <source>
        <dbReference type="ARBA" id="ARBA00022670"/>
    </source>
</evidence>
<dbReference type="PROSITE" id="PS50203">
    <property type="entry name" value="CALPAIN_CAT"/>
    <property type="match status" value="1"/>
</dbReference>
<evidence type="ECO:0000313" key="9">
    <source>
        <dbReference type="EMBL" id="GCB78560.1"/>
    </source>
</evidence>
<reference evidence="9 10" key="1">
    <citation type="journal article" date="2018" name="Nat. Ecol. Evol.">
        <title>Shark genomes provide insights into elasmobranch evolution and the origin of vertebrates.</title>
        <authorList>
            <person name="Hara Y"/>
            <person name="Yamaguchi K"/>
            <person name="Onimaru K"/>
            <person name="Kadota M"/>
            <person name="Koyanagi M"/>
            <person name="Keeley SD"/>
            <person name="Tatsumi K"/>
            <person name="Tanaka K"/>
            <person name="Motone F"/>
            <person name="Kageyama Y"/>
            <person name="Nozu R"/>
            <person name="Adachi N"/>
            <person name="Nishimura O"/>
            <person name="Nakagawa R"/>
            <person name="Tanegashima C"/>
            <person name="Kiyatake I"/>
            <person name="Matsumoto R"/>
            <person name="Murakumo K"/>
            <person name="Nishida K"/>
            <person name="Terakita A"/>
            <person name="Kuratani S"/>
            <person name="Sato K"/>
            <person name="Hyodo S Kuraku.S."/>
        </authorList>
    </citation>
    <scope>NUCLEOTIDE SEQUENCE [LARGE SCALE GENOMIC DNA]</scope>
</reference>
<dbReference type="PROSITE" id="PS00139">
    <property type="entry name" value="THIOL_PROTEASE_CYS"/>
    <property type="match status" value="1"/>
</dbReference>
<dbReference type="Proteomes" id="UP000288216">
    <property type="component" value="Unassembled WGS sequence"/>
</dbReference>
<evidence type="ECO:0000256" key="4">
    <source>
        <dbReference type="ARBA" id="ARBA00022807"/>
    </source>
</evidence>
<dbReference type="InterPro" id="IPR038765">
    <property type="entry name" value="Papain-like_cys_pep_sf"/>
</dbReference>
<organism evidence="9 10">
    <name type="scientific">Scyliorhinus torazame</name>
    <name type="common">Cloudy catshark</name>
    <name type="synonym">Catulus torazame</name>
    <dbReference type="NCBI Taxonomy" id="75743"/>
    <lineage>
        <taxon>Eukaryota</taxon>
        <taxon>Metazoa</taxon>
        <taxon>Chordata</taxon>
        <taxon>Craniata</taxon>
        <taxon>Vertebrata</taxon>
        <taxon>Chondrichthyes</taxon>
        <taxon>Elasmobranchii</taxon>
        <taxon>Galeomorphii</taxon>
        <taxon>Galeoidea</taxon>
        <taxon>Carcharhiniformes</taxon>
        <taxon>Scyliorhinidae</taxon>
        <taxon>Scyliorhinus</taxon>
    </lineage>
</organism>
<keyword evidence="4" id="KW-0788">Thiol protease</keyword>
<dbReference type="InterPro" id="IPR001300">
    <property type="entry name" value="Peptidase_C2_calpain_cat"/>
</dbReference>
<feature type="region of interest" description="Disordered" evidence="7">
    <location>
        <begin position="1"/>
        <end position="44"/>
    </location>
</feature>
<gene>
    <name evidence="9" type="ORF">scyTo_0020689</name>
</gene>
<dbReference type="GO" id="GO:0006508">
    <property type="term" value="P:proteolysis"/>
    <property type="evidence" value="ECO:0007669"/>
    <property type="project" value="UniProtKB-KW"/>
</dbReference>
<feature type="domain" description="Calpain catalytic" evidence="8">
    <location>
        <begin position="61"/>
        <end position="156"/>
    </location>
</feature>
<evidence type="ECO:0000256" key="3">
    <source>
        <dbReference type="ARBA" id="ARBA00022801"/>
    </source>
</evidence>
<protein>
    <recommendedName>
        <fullName evidence="8">Calpain catalytic domain-containing protein</fullName>
    </recommendedName>
</protein>
<comment type="caution">
    <text evidence="6">Lacks conserved residue(s) required for the propagation of feature annotation.</text>
</comment>
<comment type="caution">
    <text evidence="9">The sequence shown here is derived from an EMBL/GenBank/DDBJ whole genome shotgun (WGS) entry which is preliminary data.</text>
</comment>
<evidence type="ECO:0000256" key="6">
    <source>
        <dbReference type="PROSITE-ProRule" id="PRU00239"/>
    </source>
</evidence>
<dbReference type="PRINTS" id="PR00704">
    <property type="entry name" value="CALPAIN"/>
</dbReference>
<dbReference type="GO" id="GO:0005737">
    <property type="term" value="C:cytoplasm"/>
    <property type="evidence" value="ECO:0007669"/>
    <property type="project" value="TreeGrafter"/>
</dbReference>
<sequence>MEPSSPGDWEPSTPGNIQPYTPGNIQPSPPGRGAGSRENPVHFQQQNYERIRNRLYRDQKLFRDRKFPAGEEALGPLNKPGIEWIRASELFTNPQFFVDSISMTDICQGNLGDCWFLAAMSSLTLDENLFAYVVPSDQTFQKMYAGIFRFRVRVWD</sequence>
<dbReference type="GO" id="GO:0004198">
    <property type="term" value="F:calcium-dependent cysteine-type endopeptidase activity"/>
    <property type="evidence" value="ECO:0007669"/>
    <property type="project" value="InterPro"/>
</dbReference>
<keyword evidence="3" id="KW-0378">Hydrolase</keyword>
<evidence type="ECO:0000259" key="8">
    <source>
        <dbReference type="PROSITE" id="PS50203"/>
    </source>
</evidence>
<feature type="compositionally biased region" description="Polar residues" evidence="7">
    <location>
        <begin position="13"/>
        <end position="26"/>
    </location>
</feature>
<dbReference type="PANTHER" id="PTHR10183">
    <property type="entry name" value="CALPAIN"/>
    <property type="match status" value="1"/>
</dbReference>
<dbReference type="Pfam" id="PF00648">
    <property type="entry name" value="Peptidase_C2"/>
    <property type="match status" value="1"/>
</dbReference>
<feature type="active site" evidence="5">
    <location>
        <position position="114"/>
    </location>
</feature>
<name>A0A401PZP7_SCYTO</name>
<evidence type="ECO:0000313" key="10">
    <source>
        <dbReference type="Proteomes" id="UP000288216"/>
    </source>
</evidence>
<keyword evidence="10" id="KW-1185">Reference proteome</keyword>
<dbReference type="SUPFAM" id="SSF54001">
    <property type="entry name" value="Cysteine proteinases"/>
    <property type="match status" value="1"/>
</dbReference>
<proteinExistence type="inferred from homology"/>
<dbReference type="OrthoDB" id="424753at2759"/>
<accession>A0A401PZP7</accession>
<dbReference type="InterPro" id="IPR022684">
    <property type="entry name" value="Calpain_cysteine_protease"/>
</dbReference>
<dbReference type="EMBL" id="BFAA01017093">
    <property type="protein sequence ID" value="GCB78560.1"/>
    <property type="molecule type" value="Genomic_DNA"/>
</dbReference>
<evidence type="ECO:0000256" key="1">
    <source>
        <dbReference type="ARBA" id="ARBA00007623"/>
    </source>
</evidence>
<keyword evidence="2" id="KW-0645">Protease</keyword>
<evidence type="ECO:0000256" key="5">
    <source>
        <dbReference type="PIRSR" id="PIRSR622684-1"/>
    </source>
</evidence>
<dbReference type="OMA" id="QESWHIR"/>
<evidence type="ECO:0000256" key="7">
    <source>
        <dbReference type="SAM" id="MobiDB-lite"/>
    </source>
</evidence>
<dbReference type="STRING" id="75743.A0A401PZP7"/>